<sequence length="318" mass="35981">MRALTVLIVFAYSICDSQQKATMNIREPLTLTISPKIWNLLETKANLINDAVKSIKFPAKEEKVKKFLKYKVWNGHIEHFSIPKTGVTFVNMINGVHLRVKGLQFRGSVQARLRIGGRLGRIRVSGGIKVKSSNAELDVILKWNDFTFTPTISMNSNLRIDFTRHLRRFNAIRKHFQKRATRAINKKVAEKLAELVHKQLNPRLQKLKQKLIARGLANYGIEWAVQNQILRVAVKPKSSTLAISPIKPINRMVCIEVNVVQLLLRGKRSALSTGNDVTCVNPVAKCKGLKCSYCTDIDIIPVPPKAIRDEFHNCIPGF</sequence>
<name>A0A7I5EC71_HAECO</name>
<organism evidence="2 3">
    <name type="scientific">Haemonchus contortus</name>
    <name type="common">Barber pole worm</name>
    <dbReference type="NCBI Taxonomy" id="6289"/>
    <lineage>
        <taxon>Eukaryota</taxon>
        <taxon>Metazoa</taxon>
        <taxon>Ecdysozoa</taxon>
        <taxon>Nematoda</taxon>
        <taxon>Chromadorea</taxon>
        <taxon>Rhabditida</taxon>
        <taxon>Rhabditina</taxon>
        <taxon>Rhabditomorpha</taxon>
        <taxon>Strongyloidea</taxon>
        <taxon>Trichostrongylidae</taxon>
        <taxon>Haemonchus</taxon>
    </lineage>
</organism>
<dbReference type="GO" id="GO:0008289">
    <property type="term" value="F:lipid binding"/>
    <property type="evidence" value="ECO:0007669"/>
    <property type="project" value="InterPro"/>
</dbReference>
<keyword evidence="1" id="KW-0732">Signal</keyword>
<dbReference type="SUPFAM" id="SSF55394">
    <property type="entry name" value="Bactericidal permeability-increasing protein, BPI"/>
    <property type="match status" value="1"/>
</dbReference>
<evidence type="ECO:0000256" key="1">
    <source>
        <dbReference type="SAM" id="SignalP"/>
    </source>
</evidence>
<feature type="chain" id="PRO_5029468676" evidence="1">
    <location>
        <begin position="18"/>
        <end position="318"/>
    </location>
</feature>
<dbReference type="AlphaFoldDB" id="A0A7I5EC71"/>
<accession>A0A7I5EC71</accession>
<evidence type="ECO:0000313" key="3">
    <source>
        <dbReference type="WBParaSite" id="HCON_00138998-00001"/>
    </source>
</evidence>
<keyword evidence="2" id="KW-1185">Reference proteome</keyword>
<proteinExistence type="predicted"/>
<dbReference type="InterPro" id="IPR017943">
    <property type="entry name" value="Bactericidal_perm-incr_a/b_dom"/>
</dbReference>
<evidence type="ECO:0000313" key="2">
    <source>
        <dbReference type="Proteomes" id="UP000025227"/>
    </source>
</evidence>
<feature type="signal peptide" evidence="1">
    <location>
        <begin position="1"/>
        <end position="17"/>
    </location>
</feature>
<dbReference type="OrthoDB" id="5832776at2759"/>
<dbReference type="WBParaSite" id="HCON_00138998-00001">
    <property type="protein sequence ID" value="HCON_00138998-00001"/>
    <property type="gene ID" value="HCON_00138998"/>
</dbReference>
<reference evidence="3" key="1">
    <citation type="submission" date="2020-12" db="UniProtKB">
        <authorList>
            <consortium name="WormBaseParasite"/>
        </authorList>
    </citation>
    <scope>IDENTIFICATION</scope>
    <source>
        <strain evidence="3">MHco3</strain>
    </source>
</reference>
<protein>
    <submittedName>
        <fullName evidence="3">Egg protein</fullName>
    </submittedName>
</protein>
<dbReference type="OMA" id="YCTDIDI"/>
<dbReference type="Gene3D" id="3.15.10.10">
    <property type="entry name" value="Bactericidal permeability-increasing protein, domain 1"/>
    <property type="match status" value="1"/>
</dbReference>
<dbReference type="Proteomes" id="UP000025227">
    <property type="component" value="Unplaced"/>
</dbReference>